<evidence type="ECO:0000313" key="3">
    <source>
        <dbReference type="Proteomes" id="UP000295657"/>
    </source>
</evidence>
<dbReference type="AlphaFoldDB" id="A0A4R6V729"/>
<comment type="caution">
    <text evidence="2">The sequence shown here is derived from an EMBL/GenBank/DDBJ whole genome shotgun (WGS) entry which is preliminary data.</text>
</comment>
<dbReference type="Pfam" id="PF12977">
    <property type="entry name" value="DUF3861"/>
    <property type="match status" value="1"/>
</dbReference>
<dbReference type="InterPro" id="IPR024476">
    <property type="entry name" value="DUF3861"/>
</dbReference>
<gene>
    <name evidence="2" type="ORF">EDC45_1752</name>
</gene>
<dbReference type="RefSeq" id="WP_133545498.1">
    <property type="nucleotide sequence ID" value="NZ_SNYQ01000008.1"/>
</dbReference>
<sequence>MKQHQYKITLQHTADPEGNPIRDKQIEFSAPNHEDIFTIIEKTGKRENFTPEMAQRFAVGLKLFSEVMLENRKDPLFERLLPHFRAMMKIIKEKNQQE</sequence>
<dbReference type="Gene3D" id="3.10.20.850">
    <property type="entry name" value="Protein of unknown function DUF3861"/>
    <property type="match status" value="1"/>
</dbReference>
<organism evidence="2 3">
    <name type="scientific">Mesocricetibacter intestinalis</name>
    <dbReference type="NCBI Taxonomy" id="1521930"/>
    <lineage>
        <taxon>Bacteria</taxon>
        <taxon>Pseudomonadati</taxon>
        <taxon>Pseudomonadota</taxon>
        <taxon>Gammaproteobacteria</taxon>
        <taxon>Pasteurellales</taxon>
        <taxon>Pasteurellaceae</taxon>
        <taxon>Mesocricetibacter</taxon>
    </lineage>
</organism>
<evidence type="ECO:0000256" key="1">
    <source>
        <dbReference type="SAM" id="MobiDB-lite"/>
    </source>
</evidence>
<reference evidence="2 3" key="1">
    <citation type="submission" date="2019-03" db="EMBL/GenBank/DDBJ databases">
        <title>Genomic Encyclopedia of Type Strains, Phase IV (KMG-IV): sequencing the most valuable type-strain genomes for metagenomic binning, comparative biology and taxonomic classification.</title>
        <authorList>
            <person name="Goeker M."/>
        </authorList>
    </citation>
    <scope>NUCLEOTIDE SEQUENCE [LARGE SCALE GENOMIC DNA]</scope>
    <source>
        <strain evidence="2 3">DSM 28403</strain>
    </source>
</reference>
<dbReference type="InterPro" id="IPR038194">
    <property type="entry name" value="DUF3861_sf"/>
</dbReference>
<dbReference type="EMBL" id="SNYQ01000008">
    <property type="protein sequence ID" value="TDQ56793.1"/>
    <property type="molecule type" value="Genomic_DNA"/>
</dbReference>
<feature type="region of interest" description="Disordered" evidence="1">
    <location>
        <begin position="1"/>
        <end position="21"/>
    </location>
</feature>
<dbReference type="Proteomes" id="UP000295657">
    <property type="component" value="Unassembled WGS sequence"/>
</dbReference>
<protein>
    <submittedName>
        <fullName evidence="2">Uncharacterized protein DUF3861</fullName>
    </submittedName>
</protein>
<keyword evidence="3" id="KW-1185">Reference proteome</keyword>
<dbReference type="OrthoDB" id="119700at2"/>
<accession>A0A4R6V729</accession>
<feature type="compositionally biased region" description="Polar residues" evidence="1">
    <location>
        <begin position="1"/>
        <end position="12"/>
    </location>
</feature>
<name>A0A4R6V729_9PAST</name>
<evidence type="ECO:0000313" key="2">
    <source>
        <dbReference type="EMBL" id="TDQ56793.1"/>
    </source>
</evidence>
<proteinExistence type="predicted"/>